<keyword evidence="3" id="KW-1185">Reference proteome</keyword>
<dbReference type="Proteomes" id="UP000447545">
    <property type="component" value="Unassembled WGS sequence"/>
</dbReference>
<dbReference type="InterPro" id="IPR045749">
    <property type="entry name" value="DUF6090"/>
</dbReference>
<dbReference type="AlphaFoldDB" id="A0A7K1GF08"/>
<comment type="caution">
    <text evidence="2">The sequence shown here is derived from an EMBL/GenBank/DDBJ whole genome shotgun (WGS) entry which is preliminary data.</text>
</comment>
<dbReference type="Pfam" id="PF19578">
    <property type="entry name" value="DUF6090"/>
    <property type="match status" value="1"/>
</dbReference>
<accession>A0A7K1GF08</accession>
<feature type="transmembrane region" description="Helical" evidence="1">
    <location>
        <begin position="21"/>
        <end position="42"/>
    </location>
</feature>
<dbReference type="EMBL" id="WJYA01000008">
    <property type="protein sequence ID" value="MTE27866.1"/>
    <property type="molecule type" value="Genomic_DNA"/>
</dbReference>
<evidence type="ECO:0000313" key="3">
    <source>
        <dbReference type="Proteomes" id="UP000447545"/>
    </source>
</evidence>
<sequence>MIKFFRKIRFNLMSENKTGKYLKYAIGEIILVVIGILIALQINNWNEVQKDRNREQAILKSLKIDFNTNINNVNDASSSFMEAYEASVNLLEIIRNHDSIDGSEIEQLVDDIINKTKSLDIITGSIDEMLNTGSINLIRDKNLKNKLSNWSYFQTDTEDDIVIYRDYLFDFFIPSLTNKALLRNMAVPDFFEDDLNLKKIAKSNFKIDYNKTIRTIEFENEVYNNALNYMYAINSYKVFNDYLTDTLKLIESNIND</sequence>
<keyword evidence="1" id="KW-1133">Transmembrane helix</keyword>
<evidence type="ECO:0000313" key="2">
    <source>
        <dbReference type="EMBL" id="MTE27866.1"/>
    </source>
</evidence>
<reference evidence="2 3" key="1">
    <citation type="submission" date="2019-11" db="EMBL/GenBank/DDBJ databases">
        <title>Winogradskyella ouciana sp. nov., isolated from the hadal seawater of the Mariana Trench.</title>
        <authorList>
            <person name="Liu R."/>
        </authorList>
    </citation>
    <scope>NUCLEOTIDE SEQUENCE [LARGE SCALE GENOMIC DNA]</scope>
    <source>
        <strain evidence="2 3">ZXX205</strain>
    </source>
</reference>
<gene>
    <name evidence="2" type="ORF">F1003_13070</name>
</gene>
<proteinExistence type="predicted"/>
<keyword evidence="1" id="KW-0472">Membrane</keyword>
<name>A0A7K1GF08_9FLAO</name>
<evidence type="ECO:0000256" key="1">
    <source>
        <dbReference type="SAM" id="Phobius"/>
    </source>
</evidence>
<organism evidence="2 3">
    <name type="scientific">Winogradskyella ouciana</name>
    <dbReference type="NCBI Taxonomy" id="2608631"/>
    <lineage>
        <taxon>Bacteria</taxon>
        <taxon>Pseudomonadati</taxon>
        <taxon>Bacteroidota</taxon>
        <taxon>Flavobacteriia</taxon>
        <taxon>Flavobacteriales</taxon>
        <taxon>Flavobacteriaceae</taxon>
        <taxon>Winogradskyella</taxon>
    </lineage>
</organism>
<dbReference type="RefSeq" id="WP_155089887.1">
    <property type="nucleotide sequence ID" value="NZ_WJYA01000008.1"/>
</dbReference>
<keyword evidence="1" id="KW-0812">Transmembrane</keyword>
<protein>
    <submittedName>
        <fullName evidence="2">Uncharacterized protein</fullName>
    </submittedName>
</protein>